<gene>
    <name evidence="2" type="ORF">JAZ04_03665</name>
</gene>
<evidence type="ECO:0000256" key="1">
    <source>
        <dbReference type="SAM" id="Phobius"/>
    </source>
</evidence>
<dbReference type="InterPro" id="IPR007487">
    <property type="entry name" value="ABC_transpt-TYRBP-like"/>
</dbReference>
<dbReference type="Pfam" id="PF04392">
    <property type="entry name" value="ABC_sub_bind"/>
    <property type="match status" value="1"/>
</dbReference>
<dbReference type="AlphaFoldDB" id="A0A9E4K237"/>
<organism evidence="2 3">
    <name type="scientific">Candidatus Thiodiazotropha lotti</name>
    <dbReference type="NCBI Taxonomy" id="2792787"/>
    <lineage>
        <taxon>Bacteria</taxon>
        <taxon>Pseudomonadati</taxon>
        <taxon>Pseudomonadota</taxon>
        <taxon>Gammaproteobacteria</taxon>
        <taxon>Chromatiales</taxon>
        <taxon>Sedimenticolaceae</taxon>
        <taxon>Candidatus Thiodiazotropha</taxon>
    </lineage>
</organism>
<dbReference type="Proteomes" id="UP000886687">
    <property type="component" value="Unassembled WGS sequence"/>
</dbReference>
<dbReference type="PANTHER" id="PTHR35271:SF1">
    <property type="entry name" value="ABC TRANSPORTER, SUBSTRATE-BINDING LIPOPROTEIN"/>
    <property type="match status" value="1"/>
</dbReference>
<accession>A0A9E4K237</accession>
<evidence type="ECO:0000313" key="3">
    <source>
        <dbReference type="Proteomes" id="UP000886687"/>
    </source>
</evidence>
<feature type="transmembrane region" description="Helical" evidence="1">
    <location>
        <begin position="37"/>
        <end position="55"/>
    </location>
</feature>
<keyword evidence="1" id="KW-1133">Transmembrane helix</keyword>
<dbReference type="EMBL" id="JAEPDI010000001">
    <property type="protein sequence ID" value="MCG7937942.1"/>
    <property type="molecule type" value="Genomic_DNA"/>
</dbReference>
<proteinExistence type="predicted"/>
<reference evidence="2" key="1">
    <citation type="journal article" date="2021" name="Proc. Natl. Acad. Sci. U.S.A.">
        <title>Global biogeography of chemosynthetic symbionts reveals both localized and globally distributed symbiont groups. .</title>
        <authorList>
            <person name="Osvatic J.T."/>
            <person name="Wilkins L.G.E."/>
            <person name="Leibrecht L."/>
            <person name="Leray M."/>
            <person name="Zauner S."/>
            <person name="Polzin J."/>
            <person name="Camacho Y."/>
            <person name="Gros O."/>
            <person name="van Gils J.A."/>
            <person name="Eisen J.A."/>
            <person name="Petersen J.M."/>
            <person name="Yuen B."/>
        </authorList>
    </citation>
    <scope>NUCLEOTIDE SEQUENCE</scope>
    <source>
        <strain evidence="2">MAGL173</strain>
    </source>
</reference>
<evidence type="ECO:0000313" key="2">
    <source>
        <dbReference type="EMBL" id="MCG7937942.1"/>
    </source>
</evidence>
<dbReference type="Gene3D" id="3.40.50.2300">
    <property type="match status" value="1"/>
</dbReference>
<sequence>MTGTETHSAQRVYPGRVCLCAFRQSVKANKNKPLSRTFSILAILFSLLSLLPGTARSQNDYNNILILLSDNKDVYLDVATTITNSTIKYCRDHGLSCQNSNYDIVHISSYDQQIHKRYKAIITLGTHAAITSGKNIHNITIISALIPKNNVMIQENLTTNPKQHFLYLDQPAGHSLALIKALSSRFEDIGIVVDSKDQGTVESLQDAAMRLKLNLLIEQIFSNDHVGTAINNLLERIDIFLTTPDTNIHNKSTVSNILLSTYRKRVPLIGFSSAYVKAGALAAVYSSPEDIAYQVRDNIIAHFSSEQIPLEQQMGKYFSVLFNTDVARSLGFPIKSESKLKSRMMDYIQHDFD</sequence>
<keyword evidence="1" id="KW-0812">Transmembrane</keyword>
<protein>
    <recommendedName>
        <fullName evidence="4">ABC transporter substrate-binding protein</fullName>
    </recommendedName>
</protein>
<evidence type="ECO:0008006" key="4">
    <source>
        <dbReference type="Google" id="ProtNLM"/>
    </source>
</evidence>
<keyword evidence="1" id="KW-0472">Membrane</keyword>
<dbReference type="PANTHER" id="PTHR35271">
    <property type="entry name" value="ABC TRANSPORTER, SUBSTRATE-BINDING LIPOPROTEIN-RELATED"/>
    <property type="match status" value="1"/>
</dbReference>
<comment type="caution">
    <text evidence="2">The sequence shown here is derived from an EMBL/GenBank/DDBJ whole genome shotgun (WGS) entry which is preliminary data.</text>
</comment>
<name>A0A9E4K237_9GAMM</name>